<feature type="transmembrane region" description="Helical" evidence="8">
    <location>
        <begin position="221"/>
        <end position="242"/>
    </location>
</feature>
<evidence type="ECO:0000256" key="8">
    <source>
        <dbReference type="RuleBase" id="RU363041"/>
    </source>
</evidence>
<comment type="subcellular location">
    <subcellularLocation>
        <location evidence="1 8">Cell membrane</location>
        <topology evidence="1 8">Multi-pass membrane protein</topology>
    </subcellularLocation>
</comment>
<keyword evidence="5 8" id="KW-0812">Transmembrane</keyword>
<evidence type="ECO:0000256" key="4">
    <source>
        <dbReference type="ARBA" id="ARBA00022475"/>
    </source>
</evidence>
<gene>
    <name evidence="9" type="ORF">SAMN04489747_0332</name>
</gene>
<keyword evidence="6 8" id="KW-1133">Transmembrane helix</keyword>
<evidence type="ECO:0000256" key="6">
    <source>
        <dbReference type="ARBA" id="ARBA00022989"/>
    </source>
</evidence>
<evidence type="ECO:0000313" key="9">
    <source>
        <dbReference type="EMBL" id="SDD16360.1"/>
    </source>
</evidence>
<reference evidence="9 10" key="1">
    <citation type="submission" date="2016-10" db="EMBL/GenBank/DDBJ databases">
        <authorList>
            <person name="de Groot N.N."/>
        </authorList>
    </citation>
    <scope>NUCLEOTIDE SEQUENCE [LARGE SCALE GENOMIC DNA]</scope>
    <source>
        <strain evidence="9 10">MON 2.2</strain>
    </source>
</reference>
<keyword evidence="7 8" id="KW-0472">Membrane</keyword>
<dbReference type="EMBL" id="LT629688">
    <property type="protein sequence ID" value="SDD16360.1"/>
    <property type="molecule type" value="Genomic_DNA"/>
</dbReference>
<feature type="transmembrane region" description="Helical" evidence="8">
    <location>
        <begin position="166"/>
        <end position="183"/>
    </location>
</feature>
<accession>A0A1G6SHE2</accession>
<dbReference type="STRING" id="675864.SAMN04489747_0332"/>
<keyword evidence="10" id="KW-1185">Reference proteome</keyword>
<feature type="transmembrane region" description="Helical" evidence="8">
    <location>
        <begin position="46"/>
        <end position="64"/>
    </location>
</feature>
<dbReference type="InterPro" id="IPR002781">
    <property type="entry name" value="TM_pro_TauE-like"/>
</dbReference>
<keyword evidence="3" id="KW-0813">Transport</keyword>
<feature type="transmembrane region" description="Helical" evidence="8">
    <location>
        <begin position="85"/>
        <end position="114"/>
    </location>
</feature>
<name>A0A1G6SHE2_9ACTN</name>
<evidence type="ECO:0000313" key="10">
    <source>
        <dbReference type="Proteomes" id="UP000198546"/>
    </source>
</evidence>
<evidence type="ECO:0000256" key="3">
    <source>
        <dbReference type="ARBA" id="ARBA00022448"/>
    </source>
</evidence>
<dbReference type="Proteomes" id="UP000198546">
    <property type="component" value="Chromosome i"/>
</dbReference>
<dbReference type="RefSeq" id="WP_090590006.1">
    <property type="nucleotide sequence ID" value="NZ_LT629688.1"/>
</dbReference>
<evidence type="ECO:0000256" key="1">
    <source>
        <dbReference type="ARBA" id="ARBA00004651"/>
    </source>
</evidence>
<organism evidence="9 10">
    <name type="scientific">Auraticoccus monumenti</name>
    <dbReference type="NCBI Taxonomy" id="675864"/>
    <lineage>
        <taxon>Bacteria</taxon>
        <taxon>Bacillati</taxon>
        <taxon>Actinomycetota</taxon>
        <taxon>Actinomycetes</taxon>
        <taxon>Propionibacteriales</taxon>
        <taxon>Propionibacteriaceae</taxon>
        <taxon>Auraticoccus</taxon>
    </lineage>
</organism>
<evidence type="ECO:0000256" key="2">
    <source>
        <dbReference type="ARBA" id="ARBA00009142"/>
    </source>
</evidence>
<dbReference type="GO" id="GO:0005886">
    <property type="term" value="C:plasma membrane"/>
    <property type="evidence" value="ECO:0007669"/>
    <property type="project" value="UniProtKB-SubCell"/>
</dbReference>
<keyword evidence="4 8" id="KW-1003">Cell membrane</keyword>
<evidence type="ECO:0000256" key="5">
    <source>
        <dbReference type="ARBA" id="ARBA00022692"/>
    </source>
</evidence>
<dbReference type="PANTHER" id="PTHR30269:SF37">
    <property type="entry name" value="MEMBRANE TRANSPORTER PROTEIN"/>
    <property type="match status" value="1"/>
</dbReference>
<sequence length="244" mass="24787">MLLGVPAGVLVALALALVLGALVQSTVGLGVGLVAAPVTTLLAPELMPGFMLWLTLLLPVGTLLEGRREVDVRGLAWALPARVPGTVLGALLVVWLDQAALGLAIGVVVLVAVVTTASSLRVPLRPASLMGAGLLSGVTGTVSSIGGPPMALLYQHQPLATIRQTLAVYFFVGATLSLVALGVGGELGWRQAAVAALLSPALLVGQLVAPRVRRRVRPGQVRVVVLVVCAASASVLVVRSLVAL</sequence>
<comment type="similarity">
    <text evidence="2 8">Belongs to the 4-toluene sulfonate uptake permease (TSUP) (TC 2.A.102) family.</text>
</comment>
<dbReference type="InterPro" id="IPR052017">
    <property type="entry name" value="TSUP"/>
</dbReference>
<dbReference type="Pfam" id="PF01925">
    <property type="entry name" value="TauE"/>
    <property type="match status" value="1"/>
</dbReference>
<proteinExistence type="inferred from homology"/>
<evidence type="ECO:0000256" key="7">
    <source>
        <dbReference type="ARBA" id="ARBA00023136"/>
    </source>
</evidence>
<protein>
    <recommendedName>
        <fullName evidence="8">Probable membrane transporter protein</fullName>
    </recommendedName>
</protein>
<dbReference type="AlphaFoldDB" id="A0A1G6SHE2"/>
<dbReference type="PANTHER" id="PTHR30269">
    <property type="entry name" value="TRANSMEMBRANE PROTEIN YFCA"/>
    <property type="match status" value="1"/>
</dbReference>
<feature type="transmembrane region" description="Helical" evidence="8">
    <location>
        <begin position="134"/>
        <end position="154"/>
    </location>
</feature>
<dbReference type="OrthoDB" id="5472127at2"/>